<keyword evidence="5" id="KW-1185">Reference proteome</keyword>
<evidence type="ECO:0000259" key="3">
    <source>
        <dbReference type="Pfam" id="PF20581"/>
    </source>
</evidence>
<dbReference type="InterPro" id="IPR046711">
    <property type="entry name" value="DUF6784"/>
</dbReference>
<protein>
    <submittedName>
        <fullName evidence="4">Uncharacterized protein</fullName>
    </submittedName>
</protein>
<evidence type="ECO:0000313" key="4">
    <source>
        <dbReference type="EMBL" id="ACN17206.1"/>
    </source>
</evidence>
<keyword evidence="1" id="KW-1133">Transmembrane helix</keyword>
<feature type="transmembrane region" description="Helical" evidence="1">
    <location>
        <begin position="426"/>
        <end position="444"/>
    </location>
</feature>
<feature type="domain" description="DUF6784" evidence="2">
    <location>
        <begin position="603"/>
        <end position="701"/>
    </location>
</feature>
<accession>C0QCX4</accession>
<organism evidence="4 5">
    <name type="scientific">Desulforapulum autotrophicum (strain ATCC 43914 / DSM 3382 / VKM B-1955 / HRM2)</name>
    <name type="common">Desulfobacterium autotrophicum</name>
    <dbReference type="NCBI Taxonomy" id="177437"/>
    <lineage>
        <taxon>Bacteria</taxon>
        <taxon>Pseudomonadati</taxon>
        <taxon>Thermodesulfobacteriota</taxon>
        <taxon>Desulfobacteria</taxon>
        <taxon>Desulfobacterales</taxon>
        <taxon>Desulfobacteraceae</taxon>
        <taxon>Desulforapulum</taxon>
    </lineage>
</organism>
<feature type="transmembrane region" description="Helical" evidence="1">
    <location>
        <begin position="450"/>
        <end position="471"/>
    </location>
</feature>
<feature type="transmembrane region" description="Helical" evidence="1">
    <location>
        <begin position="540"/>
        <end position="564"/>
    </location>
</feature>
<evidence type="ECO:0000259" key="2">
    <source>
        <dbReference type="Pfam" id="PF20580"/>
    </source>
</evidence>
<feature type="transmembrane region" description="Helical" evidence="1">
    <location>
        <begin position="120"/>
        <end position="142"/>
    </location>
</feature>
<dbReference type="InterPro" id="IPR046712">
    <property type="entry name" value="DUF6785"/>
</dbReference>
<sequence length="703" mass="78989">MASERNFWSGDPWTGRTKSNGVLFSAPLTRARARTRGGYKVTDPVPSHVIRPRAYIVGIFFAIIICALTPFNNVVRGATPLGGGYFPLAPFYILVWMTVLTTLARRIFPGRIPMTGLELIFAWMLMVLVAGIAYTGFARTFFINITAPLYFGANEPGWQATLSPLLSDALFPKDQAAVDMLYNGIEGGRNMGWLALAAAVPWKAWIRPFLSWGLFMICAYFMLLCLVNLINRQATTNERMNFPLLILPKMMEQAVDENRVGSFFANRFLLAGIAIPVFLHGLNGLNFYFPWVPQINTLALAGSYFPKQGLFAGFVKLKLYFYPAFIGFAYLASKQVSFSFWFFFLAGALFTGILQVTGNSFPASELGITFGPTLSRPEETQMIGAFIVFFFFLVWLARFYMKEVAEHAFFVKHGPTPCVHERTDRMVFWGTLLAFFILVAWFMFHGMTFVAAVVLLVFSLMFMMVATRVVCQGGVTYFTLTVAPLDAINTLMGLRIFSDIGLLVAGVTQKVMFVDLRESVMPSILHTHRVARQSRSHVTIAGAVFFSMVICLMVSAVAMILVCYRYGIRELSLDWATRTTVSVYNNIVPLLHDAPGQGDSIRMFALVGAVIMAALLVCYQRFYWWPLHPIGYLMVYSSAMKILWLSFFIGWIFNTLCLRYGGVALYKRMRYFFVGFIMGDFLMGGTFAIIGFFTQTGYQVLPG</sequence>
<name>C0QCX4_DESAH</name>
<dbReference type="KEGG" id="dat:HRM2_41500"/>
<feature type="transmembrane region" description="Helical" evidence="1">
    <location>
        <begin position="268"/>
        <end position="289"/>
    </location>
</feature>
<feature type="transmembrane region" description="Helical" evidence="1">
    <location>
        <begin position="54"/>
        <end position="71"/>
    </location>
</feature>
<dbReference type="eggNOG" id="ENOG502Z7XV">
    <property type="taxonomic scope" value="Bacteria"/>
</dbReference>
<feature type="transmembrane region" description="Helical" evidence="1">
    <location>
        <begin position="492"/>
        <end position="513"/>
    </location>
</feature>
<reference evidence="4 5" key="1">
    <citation type="journal article" date="2009" name="Environ. Microbiol.">
        <title>Genome sequence of Desulfobacterium autotrophicum HRM2, a marine sulfate reducer oxidizing organic carbon completely to carbon dioxide.</title>
        <authorList>
            <person name="Strittmatter A.W."/>
            <person name="Liesegang H."/>
            <person name="Rabus R."/>
            <person name="Decker I."/>
            <person name="Amann J."/>
            <person name="Andres S."/>
            <person name="Henne A."/>
            <person name="Fricke W.F."/>
            <person name="Martinez-Arias R."/>
            <person name="Bartels D."/>
            <person name="Goesmann A."/>
            <person name="Krause L."/>
            <person name="Puehler A."/>
            <person name="Klenk H.P."/>
            <person name="Richter M."/>
            <person name="Schuler M."/>
            <person name="Gloeckner F.O."/>
            <person name="Meyerdierks A."/>
            <person name="Gottschalk G."/>
            <person name="Amann R."/>
        </authorList>
    </citation>
    <scope>NUCLEOTIDE SEQUENCE [LARGE SCALE GENOMIC DNA]</scope>
    <source>
        <strain evidence="5">ATCC 43914 / DSM 3382 / HRM2</strain>
    </source>
</reference>
<proteinExistence type="predicted"/>
<evidence type="ECO:0000256" key="1">
    <source>
        <dbReference type="SAM" id="Phobius"/>
    </source>
</evidence>
<feature type="transmembrane region" description="Helical" evidence="1">
    <location>
        <begin position="381"/>
        <end position="400"/>
    </location>
</feature>
<dbReference type="EMBL" id="CP001087">
    <property type="protein sequence ID" value="ACN17206.1"/>
    <property type="molecule type" value="Genomic_DNA"/>
</dbReference>
<keyword evidence="1" id="KW-0812">Transmembrane</keyword>
<feature type="transmembrane region" description="Helical" evidence="1">
    <location>
        <begin position="603"/>
        <end position="622"/>
    </location>
</feature>
<feature type="transmembrane region" description="Helical" evidence="1">
    <location>
        <begin position="209"/>
        <end position="230"/>
    </location>
</feature>
<feature type="transmembrane region" description="Helical" evidence="1">
    <location>
        <begin position="338"/>
        <end position="361"/>
    </location>
</feature>
<dbReference type="Proteomes" id="UP000000442">
    <property type="component" value="Chromosome"/>
</dbReference>
<dbReference type="Pfam" id="PF20581">
    <property type="entry name" value="DUF6785"/>
    <property type="match status" value="1"/>
</dbReference>
<feature type="domain" description="DUF6785" evidence="3">
    <location>
        <begin position="51"/>
        <end position="567"/>
    </location>
</feature>
<dbReference type="Pfam" id="PF20580">
    <property type="entry name" value="DUF6784"/>
    <property type="match status" value="1"/>
</dbReference>
<keyword evidence="1" id="KW-0472">Membrane</keyword>
<gene>
    <name evidence="4" type="ordered locus">HRM2_41500</name>
</gene>
<dbReference type="STRING" id="177437.HRM2_41500"/>
<feature type="transmembrane region" description="Helical" evidence="1">
    <location>
        <begin position="91"/>
        <end position="108"/>
    </location>
</feature>
<feature type="transmembrane region" description="Helical" evidence="1">
    <location>
        <begin position="309"/>
        <end position="331"/>
    </location>
</feature>
<feature type="transmembrane region" description="Helical" evidence="1">
    <location>
        <begin position="672"/>
        <end position="693"/>
    </location>
</feature>
<dbReference type="HOGENOM" id="CLU_405827_0_0_7"/>
<evidence type="ECO:0000313" key="5">
    <source>
        <dbReference type="Proteomes" id="UP000000442"/>
    </source>
</evidence>
<dbReference type="AlphaFoldDB" id="C0QCX4"/>